<dbReference type="Pfam" id="PF06949">
    <property type="entry name" value="DUF1292"/>
    <property type="match status" value="1"/>
</dbReference>
<protein>
    <submittedName>
        <fullName evidence="1">DUF1292 domain-containing protein</fullName>
    </submittedName>
</protein>
<dbReference type="Proteomes" id="UP001197492">
    <property type="component" value="Unassembled WGS sequence"/>
</dbReference>
<organism evidence="1 3">
    <name type="scientific">Catenibacterium mitsuokai</name>
    <dbReference type="NCBI Taxonomy" id="100886"/>
    <lineage>
        <taxon>Bacteria</taxon>
        <taxon>Bacillati</taxon>
        <taxon>Bacillota</taxon>
        <taxon>Erysipelotrichia</taxon>
        <taxon>Erysipelotrichales</taxon>
        <taxon>Coprobacillaceae</taxon>
        <taxon>Catenibacterium</taxon>
    </lineage>
</organism>
<name>A0AAW4MQR3_9FIRM</name>
<evidence type="ECO:0000313" key="2">
    <source>
        <dbReference type="EMBL" id="MBV3392654.1"/>
    </source>
</evidence>
<evidence type="ECO:0000313" key="3">
    <source>
        <dbReference type="Proteomes" id="UP001196408"/>
    </source>
</evidence>
<proteinExistence type="predicted"/>
<dbReference type="Proteomes" id="UP001196408">
    <property type="component" value="Unassembled WGS sequence"/>
</dbReference>
<dbReference type="EMBL" id="JAHOEF010000022">
    <property type="protein sequence ID" value="MBV3382561.1"/>
    <property type="molecule type" value="Genomic_DNA"/>
</dbReference>
<dbReference type="EMBL" id="JAHOEL010000024">
    <property type="protein sequence ID" value="MBV3392654.1"/>
    <property type="molecule type" value="Genomic_DNA"/>
</dbReference>
<comment type="caution">
    <text evidence="1">The sequence shown here is derived from an EMBL/GenBank/DDBJ whole genome shotgun (WGS) entry which is preliminary data.</text>
</comment>
<dbReference type="AlphaFoldDB" id="A0AAW4MQR3"/>
<dbReference type="RefSeq" id="WP_217747449.1">
    <property type="nucleotide sequence ID" value="NZ_JAHOEB010000024.1"/>
</dbReference>
<accession>A0AAW4MQR3</accession>
<sequence>MDNIVVLNDNDGNELEFEYLYLIEHNEETYVVLLPADEEADEVVILRCEESDDDSDEENYRSVDDEALLNELFEIFKEKNADKFDFD</sequence>
<reference evidence="1 4" key="1">
    <citation type="submission" date="2021-06" db="EMBL/GenBank/DDBJ databases">
        <title>Collection of gut derived symbiotic bacterial strains cultured from healthy donors.</title>
        <authorList>
            <person name="Lin H."/>
            <person name="Littmann E."/>
            <person name="Pamer E.G."/>
        </authorList>
    </citation>
    <scope>NUCLEOTIDE SEQUENCE</scope>
    <source>
        <strain evidence="2 4">MSK.21.70</strain>
        <strain evidence="1">MSK.21.82</strain>
    </source>
</reference>
<evidence type="ECO:0000313" key="1">
    <source>
        <dbReference type="EMBL" id="MBV3382561.1"/>
    </source>
</evidence>
<gene>
    <name evidence="1" type="ORF">KSV97_04795</name>
    <name evidence="2" type="ORF">KSW06_05160</name>
</gene>
<evidence type="ECO:0000313" key="4">
    <source>
        <dbReference type="Proteomes" id="UP001197492"/>
    </source>
</evidence>
<keyword evidence="4" id="KW-1185">Reference proteome</keyword>
<dbReference type="InterPro" id="IPR009711">
    <property type="entry name" value="UPF0473"/>
</dbReference>